<reference evidence="1 2" key="1">
    <citation type="submission" date="2013-02" db="EMBL/GenBank/DDBJ databases">
        <title>Draft Genome Sequence of Streptomyces aurantiacus, Which Produces Setomimycin.</title>
        <authorList>
            <person name="Gruening B.A."/>
            <person name="Praeg A."/>
            <person name="Erxleben A."/>
            <person name="Guenther S."/>
            <person name="Mueller M."/>
        </authorList>
    </citation>
    <scope>NUCLEOTIDE SEQUENCE [LARGE SCALE GENOMIC DNA]</scope>
    <source>
        <strain evidence="1 2">JA 4570</strain>
    </source>
</reference>
<protein>
    <submittedName>
        <fullName evidence="1">Putative enoyl-CoA hydratase echA8</fullName>
    </submittedName>
</protein>
<dbReference type="Pfam" id="PF00378">
    <property type="entry name" value="ECH_1"/>
    <property type="match status" value="1"/>
</dbReference>
<proteinExistence type="predicted"/>
<evidence type="ECO:0000313" key="2">
    <source>
        <dbReference type="Proteomes" id="UP000014629"/>
    </source>
</evidence>
<name>S4AJI6_9ACTN</name>
<organism evidence="1 2">
    <name type="scientific">Streptomyces aurantiacus JA 4570</name>
    <dbReference type="NCBI Taxonomy" id="1286094"/>
    <lineage>
        <taxon>Bacteria</taxon>
        <taxon>Bacillati</taxon>
        <taxon>Actinomycetota</taxon>
        <taxon>Actinomycetes</taxon>
        <taxon>Kitasatosporales</taxon>
        <taxon>Streptomycetaceae</taxon>
        <taxon>Streptomyces</taxon>
        <taxon>Streptomyces aurantiacus group</taxon>
    </lineage>
</organism>
<dbReference type="AlphaFoldDB" id="S4AJI6"/>
<comment type="caution">
    <text evidence="1">The sequence shown here is derived from an EMBL/GenBank/DDBJ whole genome shotgun (WGS) entry which is preliminary data.</text>
</comment>
<dbReference type="GO" id="GO:0003824">
    <property type="term" value="F:catalytic activity"/>
    <property type="evidence" value="ECO:0007669"/>
    <property type="project" value="UniProtKB-ARBA"/>
</dbReference>
<dbReference type="Gene3D" id="3.90.226.10">
    <property type="entry name" value="2-enoyl-CoA Hydratase, Chain A, domain 1"/>
    <property type="match status" value="1"/>
</dbReference>
<dbReference type="Proteomes" id="UP000014629">
    <property type="component" value="Unassembled WGS sequence"/>
</dbReference>
<dbReference type="SUPFAM" id="SSF52096">
    <property type="entry name" value="ClpP/crotonase"/>
    <property type="match status" value="1"/>
</dbReference>
<dbReference type="InterPro" id="IPR001753">
    <property type="entry name" value="Enoyl-CoA_hydra/iso"/>
</dbReference>
<accession>S4AJI6</accession>
<dbReference type="PATRIC" id="fig|1286094.4.peg.5253"/>
<dbReference type="GO" id="GO:0006635">
    <property type="term" value="P:fatty acid beta-oxidation"/>
    <property type="evidence" value="ECO:0007669"/>
    <property type="project" value="TreeGrafter"/>
</dbReference>
<sequence length="83" mass="8738">MPPGRNALSHELMTELLDALRPLDGDPEVGCVVVTGSERVFAAGADIKEMAGKSAAEMAAEDYFAGWEKFAALRTTKIAAVNG</sequence>
<dbReference type="PANTHER" id="PTHR11941">
    <property type="entry name" value="ENOYL-COA HYDRATASE-RELATED"/>
    <property type="match status" value="1"/>
</dbReference>
<evidence type="ECO:0000313" key="1">
    <source>
        <dbReference type="EMBL" id="EPH41617.1"/>
    </source>
</evidence>
<dbReference type="InterPro" id="IPR029045">
    <property type="entry name" value="ClpP/crotonase-like_dom_sf"/>
</dbReference>
<dbReference type="PANTHER" id="PTHR11941:SF54">
    <property type="entry name" value="ENOYL-COA HYDRATASE, MITOCHONDRIAL"/>
    <property type="match status" value="1"/>
</dbReference>
<keyword evidence="2" id="KW-1185">Reference proteome</keyword>
<gene>
    <name evidence="1" type="ORF">STRAU_5320</name>
</gene>
<dbReference type="CDD" id="cd06558">
    <property type="entry name" value="crotonase-like"/>
    <property type="match status" value="1"/>
</dbReference>
<dbReference type="EMBL" id="AOPZ01000299">
    <property type="protein sequence ID" value="EPH41617.1"/>
    <property type="molecule type" value="Genomic_DNA"/>
</dbReference>